<evidence type="ECO:0000256" key="5">
    <source>
        <dbReference type="ARBA" id="ARBA00029568"/>
    </source>
</evidence>
<feature type="transmembrane region" description="Helical" evidence="7">
    <location>
        <begin position="377"/>
        <end position="398"/>
    </location>
</feature>
<dbReference type="EC" id="7.1.1.8" evidence="2"/>
<evidence type="ECO:0000256" key="4">
    <source>
        <dbReference type="ARBA" id="ARBA00029351"/>
    </source>
</evidence>
<dbReference type="Proteomes" id="UP001596011">
    <property type="component" value="Unassembled WGS sequence"/>
</dbReference>
<reference evidence="10" key="1">
    <citation type="journal article" date="2019" name="Int. J. Syst. Evol. Microbiol.">
        <title>The Global Catalogue of Microorganisms (GCM) 10K type strain sequencing project: providing services to taxonomists for standard genome sequencing and annotation.</title>
        <authorList>
            <consortium name="The Broad Institute Genomics Platform"/>
            <consortium name="The Broad Institute Genome Sequencing Center for Infectious Disease"/>
            <person name="Wu L."/>
            <person name="Ma J."/>
        </authorList>
    </citation>
    <scope>NUCLEOTIDE SEQUENCE [LARGE SCALE GENOMIC DNA]</scope>
    <source>
        <strain evidence="10">CCUG 42722</strain>
    </source>
</reference>
<comment type="cofactor">
    <cofactor evidence="1">
        <name>heme</name>
        <dbReference type="ChEBI" id="CHEBI:30413"/>
    </cofactor>
</comment>
<dbReference type="Pfam" id="PF13631">
    <property type="entry name" value="Cytochrom_B_N_2"/>
    <property type="match status" value="1"/>
</dbReference>
<evidence type="ECO:0000256" key="2">
    <source>
        <dbReference type="ARBA" id="ARBA00012951"/>
    </source>
</evidence>
<comment type="caution">
    <text evidence="9">The sequence shown here is derived from an EMBL/GenBank/DDBJ whole genome shotgun (WGS) entry which is preliminary data.</text>
</comment>
<accession>A0ABV9HF55</accession>
<gene>
    <name evidence="9" type="ORF">ACFO6V_08320</name>
</gene>
<dbReference type="RefSeq" id="WP_377134134.1">
    <property type="nucleotide sequence ID" value="NZ_JBHSFI010000003.1"/>
</dbReference>
<evidence type="ECO:0000313" key="9">
    <source>
        <dbReference type="EMBL" id="MFC4628236.1"/>
    </source>
</evidence>
<sequence>MAKPQRPTTAIGKTADYLDQRTTIGVLVKELARKVFPDHWSFMLGEIALFSFVVLIASGFFLTMFFEPSMALVRYEGEHPANLHGQLMSAAFASTVEMSFEVRGGLLMRQIHHWSALIFVGSIVLHMFRIFFTGAFRKPREINWLIGLTMLILALAAGFTGYSLPDDVLSGNGLRIIDGVVKSIPVIGSFMSFLVFGGEFPGHHIIPRLFTLHIFVIPGLLIALIGLHLFLMVLQKHTQYPGAGRTDKNVVGYPAAPVYVAKMTGNFFIIAGVLTLMGATMAINNVWNYGPYDPSPVSAGTQPDWYILFVDGALRLMPGPGWEWVIGGYTLSMNLLIPALIVPGILFTLLGAWPFIEARVTGDHREHHVLDRPRNRPVRTGVGVALFVAFMVCSLAATNDLIATHFSLDIFAITWALRVLLFVGPVFAFWVTKRVCLGLQRKDRELVLHGHESGRIVRFANGEYVEVHTPLEEDERWLRVNYQSPAPLEIAPLTDARGVRRKGYKSDRRWQRLSQFFYEDRVSPVTPAELAAAHSHGKHDEIEKHDEMEAVTPTGAGTAVGQRDGG</sequence>
<evidence type="ECO:0000256" key="1">
    <source>
        <dbReference type="ARBA" id="ARBA00001971"/>
    </source>
</evidence>
<feature type="domain" description="Cytochrome b/b6 N-terminal region profile" evidence="8">
    <location>
        <begin position="14"/>
        <end position="241"/>
    </location>
</feature>
<protein>
    <recommendedName>
        <fullName evidence="3">Cytochrome bc1 complex cytochrome b subunit</fullName>
        <ecNumber evidence="2">7.1.1.8</ecNumber>
    </recommendedName>
    <alternativeName>
        <fullName evidence="5">Cytochrome bc1 reductase complex subunit QcrB</fullName>
    </alternativeName>
</protein>
<keyword evidence="7" id="KW-0472">Membrane</keyword>
<keyword evidence="7" id="KW-1133">Transmembrane helix</keyword>
<feature type="transmembrane region" description="Helical" evidence="7">
    <location>
        <begin position="267"/>
        <end position="287"/>
    </location>
</feature>
<dbReference type="InterPro" id="IPR005797">
    <property type="entry name" value="Cyt_b/b6_N"/>
</dbReference>
<feature type="transmembrane region" description="Helical" evidence="7">
    <location>
        <begin position="410"/>
        <end position="432"/>
    </location>
</feature>
<dbReference type="PANTHER" id="PTHR19271">
    <property type="entry name" value="CYTOCHROME B"/>
    <property type="match status" value="1"/>
</dbReference>
<feature type="transmembrane region" description="Helical" evidence="7">
    <location>
        <begin position="116"/>
        <end position="136"/>
    </location>
</feature>
<feature type="compositionally biased region" description="Basic and acidic residues" evidence="6">
    <location>
        <begin position="538"/>
        <end position="548"/>
    </location>
</feature>
<feature type="transmembrane region" description="Helical" evidence="7">
    <location>
        <begin position="335"/>
        <end position="356"/>
    </location>
</feature>
<feature type="transmembrane region" description="Helical" evidence="7">
    <location>
        <begin position="142"/>
        <end position="164"/>
    </location>
</feature>
<feature type="region of interest" description="Disordered" evidence="6">
    <location>
        <begin position="531"/>
        <end position="566"/>
    </location>
</feature>
<feature type="transmembrane region" description="Helical" evidence="7">
    <location>
        <begin position="209"/>
        <end position="231"/>
    </location>
</feature>
<dbReference type="InterPro" id="IPR016174">
    <property type="entry name" value="Di-haem_cyt_TM"/>
</dbReference>
<comment type="catalytic activity">
    <reaction evidence="4">
        <text>a quinol + 2 Fe(III)-[cytochrome c](out) = a quinone + 2 Fe(II)-[cytochrome c](out) + 2 H(+)(out)</text>
        <dbReference type="Rhea" id="RHEA:11484"/>
        <dbReference type="Rhea" id="RHEA-COMP:10350"/>
        <dbReference type="Rhea" id="RHEA-COMP:14399"/>
        <dbReference type="ChEBI" id="CHEBI:15378"/>
        <dbReference type="ChEBI" id="CHEBI:24646"/>
        <dbReference type="ChEBI" id="CHEBI:29033"/>
        <dbReference type="ChEBI" id="CHEBI:29034"/>
        <dbReference type="ChEBI" id="CHEBI:132124"/>
        <dbReference type="EC" id="7.1.1.8"/>
    </reaction>
</comment>
<evidence type="ECO:0000313" key="10">
    <source>
        <dbReference type="Proteomes" id="UP001596011"/>
    </source>
</evidence>
<keyword evidence="10" id="KW-1185">Reference proteome</keyword>
<dbReference type="PANTHER" id="PTHR19271:SF16">
    <property type="entry name" value="CYTOCHROME B"/>
    <property type="match status" value="1"/>
</dbReference>
<keyword evidence="7" id="KW-0812">Transmembrane</keyword>
<dbReference type="SUPFAM" id="SSF81342">
    <property type="entry name" value="Transmembrane di-heme cytochromes"/>
    <property type="match status" value="1"/>
</dbReference>
<dbReference type="Gene3D" id="1.20.810.10">
    <property type="entry name" value="Cytochrome Bc1 Complex, Chain C"/>
    <property type="match status" value="1"/>
</dbReference>
<dbReference type="PROSITE" id="PS51002">
    <property type="entry name" value="CYTB_NTER"/>
    <property type="match status" value="1"/>
</dbReference>
<organism evidence="9 10">
    <name type="scientific">Promicromonospora alba</name>
    <dbReference type="NCBI Taxonomy" id="1616110"/>
    <lineage>
        <taxon>Bacteria</taxon>
        <taxon>Bacillati</taxon>
        <taxon>Actinomycetota</taxon>
        <taxon>Actinomycetes</taxon>
        <taxon>Micrococcales</taxon>
        <taxon>Promicromonosporaceae</taxon>
        <taxon>Promicromonospora</taxon>
    </lineage>
</organism>
<evidence type="ECO:0000259" key="8">
    <source>
        <dbReference type="PROSITE" id="PS51002"/>
    </source>
</evidence>
<dbReference type="InterPro" id="IPR027387">
    <property type="entry name" value="Cytb/b6-like_sf"/>
</dbReference>
<proteinExistence type="predicted"/>
<feature type="transmembrane region" description="Helical" evidence="7">
    <location>
        <begin position="47"/>
        <end position="66"/>
    </location>
</feature>
<dbReference type="EMBL" id="JBHSFI010000003">
    <property type="protein sequence ID" value="MFC4628236.1"/>
    <property type="molecule type" value="Genomic_DNA"/>
</dbReference>
<evidence type="ECO:0000256" key="7">
    <source>
        <dbReference type="SAM" id="Phobius"/>
    </source>
</evidence>
<evidence type="ECO:0000256" key="6">
    <source>
        <dbReference type="SAM" id="MobiDB-lite"/>
    </source>
</evidence>
<name>A0ABV9HF55_9MICO</name>
<evidence type="ECO:0000256" key="3">
    <source>
        <dbReference type="ARBA" id="ARBA00016116"/>
    </source>
</evidence>